<evidence type="ECO:0000313" key="2">
    <source>
        <dbReference type="EMBL" id="EFV00733.1"/>
    </source>
</evidence>
<proteinExistence type="predicted"/>
<feature type="transmembrane region" description="Helical" evidence="1">
    <location>
        <begin position="129"/>
        <end position="149"/>
    </location>
</feature>
<name>E6MJJ7_9FIRM</name>
<feature type="transmembrane region" description="Helical" evidence="1">
    <location>
        <begin position="291"/>
        <end position="309"/>
    </location>
</feature>
<protein>
    <recommendedName>
        <fullName evidence="4">HPP family protein</fullName>
    </recommendedName>
</protein>
<dbReference type="EMBL" id="AEQN01000028">
    <property type="protein sequence ID" value="EFV00733.1"/>
    <property type="molecule type" value="Genomic_DNA"/>
</dbReference>
<organism evidence="2 3">
    <name type="scientific">Pseudoramibacter alactolyticus ATCC 23263</name>
    <dbReference type="NCBI Taxonomy" id="887929"/>
    <lineage>
        <taxon>Bacteria</taxon>
        <taxon>Bacillati</taxon>
        <taxon>Bacillota</taxon>
        <taxon>Clostridia</taxon>
        <taxon>Eubacteriales</taxon>
        <taxon>Eubacteriaceae</taxon>
        <taxon>Pseudoramibacter</taxon>
    </lineage>
</organism>
<gene>
    <name evidence="2" type="ORF">HMP0721_2182</name>
</gene>
<evidence type="ECO:0000256" key="1">
    <source>
        <dbReference type="SAM" id="Phobius"/>
    </source>
</evidence>
<feature type="transmembrane region" description="Helical" evidence="1">
    <location>
        <begin position="221"/>
        <end position="240"/>
    </location>
</feature>
<feature type="transmembrane region" description="Helical" evidence="1">
    <location>
        <begin position="89"/>
        <end position="109"/>
    </location>
</feature>
<dbReference type="Proteomes" id="UP000004754">
    <property type="component" value="Unassembled WGS sequence"/>
</dbReference>
<dbReference type="OrthoDB" id="3193075at2"/>
<dbReference type="AlphaFoldDB" id="E6MJJ7"/>
<comment type="caution">
    <text evidence="2">The sequence shown here is derived from an EMBL/GenBank/DDBJ whole genome shotgun (WGS) entry which is preliminary data.</text>
</comment>
<dbReference type="eggNOG" id="ENOG502Z95J">
    <property type="taxonomic scope" value="Bacteria"/>
</dbReference>
<keyword evidence="1" id="KW-0812">Transmembrane</keyword>
<accession>E6MJJ7</accession>
<keyword evidence="3" id="KW-1185">Reference proteome</keyword>
<feature type="transmembrane region" description="Helical" evidence="1">
    <location>
        <begin position="246"/>
        <end position="263"/>
    </location>
</feature>
<evidence type="ECO:0000313" key="3">
    <source>
        <dbReference type="Proteomes" id="UP000004754"/>
    </source>
</evidence>
<dbReference type="STRING" id="887929.HMP0721_2182"/>
<keyword evidence="1" id="KW-1133">Transmembrane helix</keyword>
<dbReference type="HOGENOM" id="CLU_071494_0_0_9"/>
<feature type="transmembrane region" description="Helical" evidence="1">
    <location>
        <begin position="170"/>
        <end position="187"/>
    </location>
</feature>
<keyword evidence="1" id="KW-0472">Membrane</keyword>
<evidence type="ECO:0008006" key="4">
    <source>
        <dbReference type="Google" id="ProtNLM"/>
    </source>
</evidence>
<reference evidence="2 3" key="1">
    <citation type="submission" date="2010-12" db="EMBL/GenBank/DDBJ databases">
        <authorList>
            <person name="Muzny D."/>
            <person name="Qin X."/>
            <person name="Deng J."/>
            <person name="Jiang H."/>
            <person name="Liu Y."/>
            <person name="Qu J."/>
            <person name="Song X.-Z."/>
            <person name="Zhang L."/>
            <person name="Thornton R."/>
            <person name="Coyle M."/>
            <person name="Francisco L."/>
            <person name="Jackson L."/>
            <person name="Javaid M."/>
            <person name="Korchina V."/>
            <person name="Kovar C."/>
            <person name="Mata R."/>
            <person name="Mathew T."/>
            <person name="Ngo R."/>
            <person name="Nguyen L."/>
            <person name="Nguyen N."/>
            <person name="Okwuonu G."/>
            <person name="Ongeri F."/>
            <person name="Pham C."/>
            <person name="Simmons D."/>
            <person name="Wilczek-Boney K."/>
            <person name="Hale W."/>
            <person name="Jakkamsetti A."/>
            <person name="Pham P."/>
            <person name="Ruth R."/>
            <person name="San Lucas F."/>
            <person name="Warren J."/>
            <person name="Zhang J."/>
            <person name="Zhao Z."/>
            <person name="Zhou C."/>
            <person name="Zhu D."/>
            <person name="Lee S."/>
            <person name="Bess C."/>
            <person name="Blankenburg K."/>
            <person name="Forbes L."/>
            <person name="Fu Q."/>
            <person name="Gubbala S."/>
            <person name="Hirani K."/>
            <person name="Jayaseelan J.C."/>
            <person name="Lara F."/>
            <person name="Munidasa M."/>
            <person name="Palculict T."/>
            <person name="Patil S."/>
            <person name="Pu L.-L."/>
            <person name="Saada N."/>
            <person name="Tang L."/>
            <person name="Weissenberger G."/>
            <person name="Zhu Y."/>
            <person name="Hemphill L."/>
            <person name="Shang Y."/>
            <person name="Youmans B."/>
            <person name="Ayvaz T."/>
            <person name="Ross M."/>
            <person name="Santibanez J."/>
            <person name="Aqrawi P."/>
            <person name="Gross S."/>
            <person name="Joshi V."/>
            <person name="Fowler G."/>
            <person name="Nazareth L."/>
            <person name="Reid J."/>
            <person name="Worley K."/>
            <person name="Petrosino J."/>
            <person name="Highlander S."/>
            <person name="Gibbs R."/>
        </authorList>
    </citation>
    <scope>NUCLEOTIDE SEQUENCE [LARGE SCALE GENOMIC DNA]</scope>
    <source>
        <strain evidence="2 3">ATCC 23263</strain>
    </source>
</reference>
<sequence>MSKAIPEGQWIRHYWQTDVMAVAAVAGMVAAAEALRQPEVIFPEIAALTIGGWVAASQPWIVGRKKQCALMTAVSILGILLARFSPLPMLANVALAFGVIAGLLLVLHVTFYPAFSAGILPILLGVRTWVYPIAVTALVLLVALGQWGLEKAKMRRPLMQRPWHYDARRQWLRFGGILTAVIILGIIGRRLHVPMLIAPPLIVGAVEIADPKSPAGARIAVCWAVVVICAVLGAGCRAVLMAASGLPGWAAAGAALFLVLMVARRARLYFPPAGAVALLPFLLPVSVLPLYPLSVAAGFALLGGAAMGIRRLQSAS</sequence>
<dbReference type="RefSeq" id="WP_006599604.1">
    <property type="nucleotide sequence ID" value="NZ_GL622359.1"/>
</dbReference>